<dbReference type="PANTHER" id="PTHR39966">
    <property type="entry name" value="BLL2471 PROTEIN-RELATED"/>
    <property type="match status" value="1"/>
</dbReference>
<evidence type="ECO:0000256" key="1">
    <source>
        <dbReference type="SAM" id="MobiDB-lite"/>
    </source>
</evidence>
<feature type="region of interest" description="Disordered" evidence="1">
    <location>
        <begin position="294"/>
        <end position="339"/>
    </location>
</feature>
<evidence type="ECO:0000259" key="2">
    <source>
        <dbReference type="Pfam" id="PF01814"/>
    </source>
</evidence>
<evidence type="ECO:0000313" key="3">
    <source>
        <dbReference type="EMBL" id="VFA90504.1"/>
    </source>
</evidence>
<dbReference type="AlphaFoldDB" id="A0ABD7V8P0"/>
<feature type="compositionally biased region" description="Basic and acidic residues" evidence="1">
    <location>
        <begin position="298"/>
        <end position="313"/>
    </location>
</feature>
<accession>A0ABD7V8P0</accession>
<comment type="caution">
    <text evidence="3">The sequence shown here is derived from an EMBL/GenBank/DDBJ whole genome shotgun (WGS) entry which is preliminary data.</text>
</comment>
<evidence type="ECO:0000313" key="4">
    <source>
        <dbReference type="Proteomes" id="UP000360750"/>
    </source>
</evidence>
<dbReference type="Pfam" id="PF01814">
    <property type="entry name" value="Hemerythrin"/>
    <property type="match status" value="1"/>
</dbReference>
<feature type="domain" description="Hemerythrin-like" evidence="2">
    <location>
        <begin position="20"/>
        <end position="154"/>
    </location>
</feature>
<protein>
    <submittedName>
        <fullName evidence="3">Uncharacterized conserved protein</fullName>
    </submittedName>
</protein>
<organism evidence="3 4">
    <name type="scientific">Gordonia paraffinivorans</name>
    <dbReference type="NCBI Taxonomy" id="175628"/>
    <lineage>
        <taxon>Bacteria</taxon>
        <taxon>Bacillati</taxon>
        <taxon>Actinomycetota</taxon>
        <taxon>Actinomycetes</taxon>
        <taxon>Mycobacteriales</taxon>
        <taxon>Gordoniaceae</taxon>
        <taxon>Gordonia</taxon>
    </lineage>
</organism>
<dbReference type="Gene3D" id="1.20.120.520">
    <property type="entry name" value="nmb1532 protein domain like"/>
    <property type="match status" value="1"/>
</dbReference>
<sequence length="355" mass="39247">MTSRLISRSAGERAPDLTGMKVAHRAMLADTRRFTEIVHRIGAGEACGARRRRTIADYLGLLCDSIHHHHTVEDDVVWPILESSAGAAIDVRELQDDHAELEGLLGDLRNRVDAFARAREGDRRVSAELAEALARTHELLAEHIAEEERAVFPIVARYVSASDWDRVEKAARTGGRDRRRRIDSQLVGEERAQPAQCAEGIRLSPEPVLGQREEPEELLAGGLVLALCGQHLRYLWCLPVIDGECRPLFHRGSPEILQSRDLGLRPGLAGEDPVGLAPPQSERSVEIVQSQHGLDGFGRGDDGFEGPRVDRGARQPQRVTGLFTDEHRGGRPRGPPRFDDAAEVRHLNLDPPIGF</sequence>
<name>A0ABD7V8P0_9ACTN</name>
<proteinExistence type="predicted"/>
<gene>
    <name evidence="3" type="ORF">NCTC8139_04089</name>
</gene>
<reference evidence="3 4" key="1">
    <citation type="submission" date="2019-02" db="EMBL/GenBank/DDBJ databases">
        <authorList>
            <consortium name="Pathogen Informatics"/>
        </authorList>
    </citation>
    <scope>NUCLEOTIDE SEQUENCE [LARGE SCALE GENOMIC DNA]</scope>
    <source>
        <strain evidence="3 4">3012STDY6756503</strain>
    </source>
</reference>
<dbReference type="CDD" id="cd12108">
    <property type="entry name" value="Hr-like"/>
    <property type="match status" value="1"/>
</dbReference>
<dbReference type="Proteomes" id="UP000360750">
    <property type="component" value="Unassembled WGS sequence"/>
</dbReference>
<dbReference type="EMBL" id="CAACYD010000007">
    <property type="protein sequence ID" value="VFA90504.1"/>
    <property type="molecule type" value="Genomic_DNA"/>
</dbReference>
<dbReference type="InterPro" id="IPR012312">
    <property type="entry name" value="Hemerythrin-like"/>
</dbReference>
<dbReference type="PANTHER" id="PTHR39966:SF1">
    <property type="entry name" value="HEMERYTHRIN-LIKE DOMAIN-CONTAINING PROTEIN"/>
    <property type="match status" value="1"/>
</dbReference>